<dbReference type="Proteomes" id="UP001634747">
    <property type="component" value="Unassembled WGS sequence"/>
</dbReference>
<reference evidence="2 3" key="1">
    <citation type="submission" date="2024-12" db="EMBL/GenBank/DDBJ databases">
        <authorList>
            <person name="Lee Y."/>
        </authorList>
    </citation>
    <scope>NUCLEOTIDE SEQUENCE [LARGE SCALE GENOMIC DNA]</scope>
    <source>
        <strain evidence="2 3">03SUJ4</strain>
    </source>
</reference>
<protein>
    <submittedName>
        <fullName evidence="2">Glucoamylase family protein</fullName>
    </submittedName>
</protein>
<name>A0ABW9KIR2_9BACT</name>
<sequence>MGQQFDRFAQHVIFAGSPASEYYSYSRGSLSSPSTVKLIHDRLPLETAEFKSGPNALEVSWTSAVNGGWDVSIDPIQWRNGELQWQGKTVSFWVWSPQGVHAADLPRFAVTSRGGGHTTATALGEFTGDVPAKRWTRIAVDTSKLPSASLHPFDPAGLNGVLFSQNNADGKPHTLYVDEIRIGEETAVQATPSVPSALKATGYERHVDLEWQAPDDPATTEYVIYRSEDNGPYRQVGVQRYGVHRFTDWLGAPGKTARYSISARDAQMHESARTEAASAATRSMTDDELLTMVQRASFRYYWDSAEPNSGMALESQPGPDHLVAMGASGFGVMALVVAVDRGFITREQGAERMLRIANFLEHADKYHGAWPHFLDGRTGKTISLFGIYDDGADLVETSFMMEGLLTARQYFNGDTAQERQLRDIINRLWGGVDWDWFRATPLHDALWWHWSPNYAFHVANRLQGWNEVMITYLLAIASPTHGIPASTFRTGYEREGKDATGEYGIKHTYFGILLEQGYLPGTPGPLFFTQYSFMGYDPRGFRDKYTNYFRNNRNEALMNQAYAIHNPGHFKGYGANSWGFTAVDGPNDSYHEYGAGEDDDGTIAPTGAVSSYAYTPEQSMLAIKHWYRDMGKNLWNIYGFRDAFNESQNWYSSTNMGLNQAPQVVMIENGRTGLVWKTFMSSPEIAPMQRAIGLVPDRD</sequence>
<dbReference type="Gene3D" id="2.60.120.430">
    <property type="entry name" value="Galactose-binding lectin"/>
    <property type="match status" value="1"/>
</dbReference>
<dbReference type="InterPro" id="IPR036116">
    <property type="entry name" value="FN3_sf"/>
</dbReference>
<dbReference type="RefSeq" id="WP_263413009.1">
    <property type="nucleotide sequence ID" value="NZ_BAABBH010000001.1"/>
</dbReference>
<feature type="domain" description="Glycoamylase-like" evidence="1">
    <location>
        <begin position="462"/>
        <end position="683"/>
    </location>
</feature>
<dbReference type="Gene3D" id="2.60.40.10">
    <property type="entry name" value="Immunoglobulins"/>
    <property type="match status" value="1"/>
</dbReference>
<dbReference type="InterPro" id="IPR013783">
    <property type="entry name" value="Ig-like_fold"/>
</dbReference>
<evidence type="ECO:0000259" key="1">
    <source>
        <dbReference type="Pfam" id="PF10091"/>
    </source>
</evidence>
<keyword evidence="3" id="KW-1185">Reference proteome</keyword>
<dbReference type="SUPFAM" id="SSF49265">
    <property type="entry name" value="Fibronectin type III"/>
    <property type="match status" value="1"/>
</dbReference>
<proteinExistence type="predicted"/>
<dbReference type="Gene3D" id="1.50.10.140">
    <property type="match status" value="1"/>
</dbReference>
<comment type="caution">
    <text evidence="2">The sequence shown here is derived from an EMBL/GenBank/DDBJ whole genome shotgun (WGS) entry which is preliminary data.</text>
</comment>
<organism evidence="2 3">
    <name type="scientific">Terriglobus aquaticus</name>
    <dbReference type="NCBI Taxonomy" id="940139"/>
    <lineage>
        <taxon>Bacteria</taxon>
        <taxon>Pseudomonadati</taxon>
        <taxon>Acidobacteriota</taxon>
        <taxon>Terriglobia</taxon>
        <taxon>Terriglobales</taxon>
        <taxon>Acidobacteriaceae</taxon>
        <taxon>Terriglobus</taxon>
    </lineage>
</organism>
<dbReference type="CDD" id="cd00063">
    <property type="entry name" value="FN3"/>
    <property type="match status" value="1"/>
</dbReference>
<accession>A0ABW9KIR2</accession>
<dbReference type="EMBL" id="JBJYXY010000001">
    <property type="protein sequence ID" value="MFN2975467.1"/>
    <property type="molecule type" value="Genomic_DNA"/>
</dbReference>
<evidence type="ECO:0000313" key="2">
    <source>
        <dbReference type="EMBL" id="MFN2975467.1"/>
    </source>
</evidence>
<dbReference type="Pfam" id="PF10091">
    <property type="entry name" value="Glycoamylase"/>
    <property type="match status" value="1"/>
</dbReference>
<gene>
    <name evidence="2" type="ORF">ACK2TP_06810</name>
</gene>
<evidence type="ECO:0000313" key="3">
    <source>
        <dbReference type="Proteomes" id="UP001634747"/>
    </source>
</evidence>
<dbReference type="InterPro" id="IPR003961">
    <property type="entry name" value="FN3_dom"/>
</dbReference>
<dbReference type="InterPro" id="IPR019282">
    <property type="entry name" value="Glycoamylase-like_cons_dom"/>
</dbReference>